<name>A0ABD5DGQ7_ACIBA</name>
<proteinExistence type="predicted"/>
<protein>
    <submittedName>
        <fullName evidence="2">Pirin family protein</fullName>
    </submittedName>
</protein>
<dbReference type="InterPro" id="IPR008778">
    <property type="entry name" value="Pirin_C_dom"/>
</dbReference>
<evidence type="ECO:0000313" key="2">
    <source>
        <dbReference type="EMBL" id="MDR8263798.1"/>
    </source>
</evidence>
<dbReference type="InterPro" id="IPR011051">
    <property type="entry name" value="RmlC_Cupin_sf"/>
</dbReference>
<dbReference type="AlphaFoldDB" id="A0ABD5DGQ7"/>
<dbReference type="InterPro" id="IPR053186">
    <property type="entry name" value="QDO-related"/>
</dbReference>
<comment type="caution">
    <text evidence="2">The sequence shown here is derived from an EMBL/GenBank/DDBJ whole genome shotgun (WGS) entry which is preliminary data.</text>
</comment>
<dbReference type="InterPro" id="IPR014710">
    <property type="entry name" value="RmlC-like_jellyroll"/>
</dbReference>
<feature type="non-terminal residue" evidence="2">
    <location>
        <position position="1"/>
    </location>
</feature>
<feature type="domain" description="Pirin C-terminal" evidence="1">
    <location>
        <begin position="2"/>
        <end position="49"/>
    </location>
</feature>
<organism evidence="2">
    <name type="scientific">Acinetobacter baumannii</name>
    <dbReference type="NCBI Taxonomy" id="470"/>
    <lineage>
        <taxon>Bacteria</taxon>
        <taxon>Pseudomonadati</taxon>
        <taxon>Pseudomonadota</taxon>
        <taxon>Gammaproteobacteria</taxon>
        <taxon>Moraxellales</taxon>
        <taxon>Moraxellaceae</taxon>
        <taxon>Acinetobacter</taxon>
        <taxon>Acinetobacter calcoaceticus/baumannii complex</taxon>
    </lineage>
</organism>
<dbReference type="PANTHER" id="PTHR43594:SF1">
    <property type="entry name" value="QUERCETIN 2,3-DIOXYGENASE PA2418-RELATED"/>
    <property type="match status" value="1"/>
</dbReference>
<evidence type="ECO:0000259" key="1">
    <source>
        <dbReference type="Pfam" id="PF05726"/>
    </source>
</evidence>
<accession>A0ABD5DGQ7</accession>
<dbReference type="EMBL" id="VMBB01001114">
    <property type="protein sequence ID" value="MDR8263798.1"/>
    <property type="molecule type" value="Genomic_DNA"/>
</dbReference>
<dbReference type="Pfam" id="PF05726">
    <property type="entry name" value="Pirin_C"/>
    <property type="match status" value="1"/>
</dbReference>
<gene>
    <name evidence="2" type="ORF">FPK87_25605</name>
</gene>
<dbReference type="Gene3D" id="2.60.120.10">
    <property type="entry name" value="Jelly Rolls"/>
    <property type="match status" value="2"/>
</dbReference>
<dbReference type="PANTHER" id="PTHR43594">
    <property type="entry name" value="QUERCETIN 2,3-DIOXYGENASE"/>
    <property type="match status" value="1"/>
</dbReference>
<sequence length="51" mass="5527">HLEATAPAKVLLMAGEPLQEPIVGYGPFVMNNKTQIAEAVRDFNSGRFGQI</sequence>
<reference evidence="2" key="1">
    <citation type="submission" date="2019-07" db="EMBL/GenBank/DDBJ databases">
        <title>Biological characteristics of mucoid Acinetobacter baumannii from a general hospital in China.</title>
        <authorList>
            <person name="Hua X."/>
            <person name="Yu Y."/>
        </authorList>
    </citation>
    <scope>NUCLEOTIDE SEQUENCE [LARGE SCALE GENOMIC DNA]</scope>
    <source>
        <strain evidence="2">N41</strain>
    </source>
</reference>
<dbReference type="SUPFAM" id="SSF51182">
    <property type="entry name" value="RmlC-like cupins"/>
    <property type="match status" value="1"/>
</dbReference>